<evidence type="ECO:0000256" key="4">
    <source>
        <dbReference type="PROSITE-ProRule" id="PRU00433"/>
    </source>
</evidence>
<feature type="domain" description="Cytochrome c" evidence="5">
    <location>
        <begin position="195"/>
        <end position="293"/>
    </location>
</feature>
<dbReference type="OrthoDB" id="9809720at2"/>
<evidence type="ECO:0000256" key="1">
    <source>
        <dbReference type="ARBA" id="ARBA00022617"/>
    </source>
</evidence>
<evidence type="ECO:0000256" key="3">
    <source>
        <dbReference type="ARBA" id="ARBA00023004"/>
    </source>
</evidence>
<feature type="domain" description="Cytochrome c" evidence="5">
    <location>
        <begin position="52"/>
        <end position="150"/>
    </location>
</feature>
<protein>
    <submittedName>
        <fullName evidence="6">Cytochrome C</fullName>
    </submittedName>
</protein>
<dbReference type="AlphaFoldDB" id="A0A2G8T4Z4"/>
<dbReference type="GO" id="GO:0009055">
    <property type="term" value="F:electron transfer activity"/>
    <property type="evidence" value="ECO:0007669"/>
    <property type="project" value="InterPro"/>
</dbReference>
<keyword evidence="1 4" id="KW-0349">Heme</keyword>
<dbReference type="PROSITE" id="PS51007">
    <property type="entry name" value="CYTC"/>
    <property type="match status" value="2"/>
</dbReference>
<evidence type="ECO:0000313" key="6">
    <source>
        <dbReference type="EMBL" id="PIL41127.1"/>
    </source>
</evidence>
<dbReference type="GO" id="GO:0020037">
    <property type="term" value="F:heme binding"/>
    <property type="evidence" value="ECO:0007669"/>
    <property type="project" value="InterPro"/>
</dbReference>
<dbReference type="PANTHER" id="PTHR35008:SF8">
    <property type="entry name" value="ALCOHOL DEHYDROGENASE CYTOCHROME C SUBUNIT"/>
    <property type="match status" value="1"/>
</dbReference>
<keyword evidence="7" id="KW-1185">Reference proteome</keyword>
<keyword evidence="2 4" id="KW-0479">Metal-binding</keyword>
<dbReference type="EMBL" id="PDOB01000003">
    <property type="protein sequence ID" value="PIL41127.1"/>
    <property type="molecule type" value="Genomic_DNA"/>
</dbReference>
<reference evidence="6 7" key="1">
    <citation type="submission" date="2017-10" db="EMBL/GenBank/DDBJ databases">
        <title>Massilia psychrophilum sp. nov., a novel purple-pigmented bacterium isolated from Tianshan glacier, Xinjiang Municipality, China.</title>
        <authorList>
            <person name="Wang H."/>
        </authorList>
    </citation>
    <scope>NUCLEOTIDE SEQUENCE [LARGE SCALE GENOMIC DNA]</scope>
    <source>
        <strain evidence="6 7">JCM 30813</strain>
    </source>
</reference>
<evidence type="ECO:0000259" key="5">
    <source>
        <dbReference type="PROSITE" id="PS51007"/>
    </source>
</evidence>
<evidence type="ECO:0000256" key="2">
    <source>
        <dbReference type="ARBA" id="ARBA00022723"/>
    </source>
</evidence>
<accession>A0A2G8T4Z4</accession>
<dbReference type="SUPFAM" id="SSF46626">
    <property type="entry name" value="Cytochrome c"/>
    <property type="match status" value="2"/>
</dbReference>
<dbReference type="Pfam" id="PF00034">
    <property type="entry name" value="Cytochrom_C"/>
    <property type="match status" value="2"/>
</dbReference>
<dbReference type="Proteomes" id="UP000228593">
    <property type="component" value="Unassembled WGS sequence"/>
</dbReference>
<evidence type="ECO:0000313" key="7">
    <source>
        <dbReference type="Proteomes" id="UP000228593"/>
    </source>
</evidence>
<proteinExistence type="predicted"/>
<gene>
    <name evidence="6" type="ORF">CR103_03200</name>
</gene>
<dbReference type="InterPro" id="IPR051459">
    <property type="entry name" value="Cytochrome_c-type_DH"/>
</dbReference>
<dbReference type="RefSeq" id="WP_099914571.1">
    <property type="nucleotide sequence ID" value="NZ_BMHS01000004.1"/>
</dbReference>
<dbReference type="Gene3D" id="1.10.760.10">
    <property type="entry name" value="Cytochrome c-like domain"/>
    <property type="match status" value="2"/>
</dbReference>
<dbReference type="PANTHER" id="PTHR35008">
    <property type="entry name" value="BLL4482 PROTEIN-RELATED"/>
    <property type="match status" value="1"/>
</dbReference>
<comment type="caution">
    <text evidence="6">The sequence shown here is derived from an EMBL/GenBank/DDBJ whole genome shotgun (WGS) entry which is preliminary data.</text>
</comment>
<dbReference type="InterPro" id="IPR036909">
    <property type="entry name" value="Cyt_c-like_dom_sf"/>
</dbReference>
<keyword evidence="3 4" id="KW-0408">Iron</keyword>
<dbReference type="InterPro" id="IPR009056">
    <property type="entry name" value="Cyt_c-like_dom"/>
</dbReference>
<organism evidence="6 7">
    <name type="scientific">Massilia psychrophila</name>
    <dbReference type="NCBI Taxonomy" id="1603353"/>
    <lineage>
        <taxon>Bacteria</taxon>
        <taxon>Pseudomonadati</taxon>
        <taxon>Pseudomonadota</taxon>
        <taxon>Betaproteobacteria</taxon>
        <taxon>Burkholderiales</taxon>
        <taxon>Oxalobacteraceae</taxon>
        <taxon>Telluria group</taxon>
        <taxon>Massilia</taxon>
    </lineage>
</organism>
<dbReference type="GO" id="GO:0046872">
    <property type="term" value="F:metal ion binding"/>
    <property type="evidence" value="ECO:0007669"/>
    <property type="project" value="UniProtKB-KW"/>
</dbReference>
<name>A0A2G8T4Z4_9BURK</name>
<sequence length="300" mass="31614">MNKWMRRTSIGLGLLALAGVATVIGGKAAGERKLVRTIALQVAPVDVRGDPAEVEQGRYLFSTRGCVDCHGANGAGKTVMQEGAMLVISPNITAGANSVTSAYKVEDWVRTVRHGVKPNGKPIMIMPSEDYNRLTDADMAAVIAYVRQLPPAAGIAPVIELPAMVKVLYAFGAVKDAAEKIDHALPPSMPVAPAVSIEHGAYVANTCIGCHGARLSGGVVPGAPPSWPATANLTPGKGSVMPRYPTGDVFMATMRSGRRPDGTPISPVMPVDSFKHMTDTDLLAVYTYLKSLPPVEVGRY</sequence>